<proteinExistence type="inferred from homology"/>
<evidence type="ECO:0000313" key="2">
    <source>
        <dbReference type="EMBL" id="MBF6356361.1"/>
    </source>
</evidence>
<dbReference type="Gene3D" id="3.40.50.1980">
    <property type="entry name" value="Nitrogenase molybdenum iron protein domain"/>
    <property type="match status" value="2"/>
</dbReference>
<dbReference type="InterPro" id="IPR050902">
    <property type="entry name" value="ABC_Transporter_SBP"/>
</dbReference>
<dbReference type="Proteomes" id="UP000707731">
    <property type="component" value="Unassembled WGS sequence"/>
</dbReference>
<keyword evidence="3" id="KW-1185">Reference proteome</keyword>
<dbReference type="PANTHER" id="PTHR30535">
    <property type="entry name" value="VITAMIN B12-BINDING PROTEIN"/>
    <property type="match status" value="1"/>
</dbReference>
<comment type="similarity">
    <text evidence="1">Belongs to the bacterial solute-binding protein 8 family.</text>
</comment>
<dbReference type="SUPFAM" id="SSF53807">
    <property type="entry name" value="Helical backbone' metal receptor"/>
    <property type="match status" value="1"/>
</dbReference>
<evidence type="ECO:0000313" key="3">
    <source>
        <dbReference type="Proteomes" id="UP000707731"/>
    </source>
</evidence>
<dbReference type="PANTHER" id="PTHR30535:SF35">
    <property type="entry name" value="PERIPLASMIC BINDING PROTEIN"/>
    <property type="match status" value="1"/>
</dbReference>
<dbReference type="RefSeq" id="WP_195003145.1">
    <property type="nucleotide sequence ID" value="NZ_JADLQN010000002.1"/>
</dbReference>
<evidence type="ECO:0000256" key="1">
    <source>
        <dbReference type="ARBA" id="ARBA00008814"/>
    </source>
</evidence>
<gene>
    <name evidence="2" type="ORF">IU449_17720</name>
</gene>
<reference evidence="2 3" key="1">
    <citation type="submission" date="2020-10" db="EMBL/GenBank/DDBJ databases">
        <title>Identification of Nocardia species via Next-generation sequencing and recognition of intraspecies genetic diversity.</title>
        <authorList>
            <person name="Li P."/>
            <person name="Li P."/>
            <person name="Lu B."/>
        </authorList>
    </citation>
    <scope>NUCLEOTIDE SEQUENCE [LARGE SCALE GENOMIC DNA]</scope>
    <source>
        <strain evidence="2 3">BJ06-0143</strain>
    </source>
</reference>
<protein>
    <submittedName>
        <fullName evidence="2">Cobalamin-binding protein</fullName>
    </submittedName>
</protein>
<name>A0ABS0DD11_9NOCA</name>
<comment type="caution">
    <text evidence="2">The sequence shown here is derived from an EMBL/GenBank/DDBJ whole genome shotgun (WGS) entry which is preliminary data.</text>
</comment>
<organism evidence="2 3">
    <name type="scientific">Nocardia higoensis</name>
    <dbReference type="NCBI Taxonomy" id="228599"/>
    <lineage>
        <taxon>Bacteria</taxon>
        <taxon>Bacillati</taxon>
        <taxon>Actinomycetota</taxon>
        <taxon>Actinomycetes</taxon>
        <taxon>Mycobacteriales</taxon>
        <taxon>Nocardiaceae</taxon>
        <taxon>Nocardia</taxon>
    </lineage>
</organism>
<dbReference type="InterPro" id="IPR054828">
    <property type="entry name" value="Vit_B12_bind_prot"/>
</dbReference>
<dbReference type="EMBL" id="JADLQN010000002">
    <property type="protein sequence ID" value="MBF6356361.1"/>
    <property type="molecule type" value="Genomic_DNA"/>
</dbReference>
<accession>A0ABS0DD11</accession>
<dbReference type="NCBIfam" id="NF038402">
    <property type="entry name" value="TroA_like"/>
    <property type="match status" value="1"/>
</dbReference>
<sequence>MAGACSPDSRRDGATRDDLGTAVALTAPVRRVVSLVPSLTEAVAHTCSETLIAATQWCTHPADLDVERVRGTKNPDVRRIIELAPDVVLCNQEENRRLDVDRLRAAGIAVWVTKIETLDAAFTSLIRLFTTAFARPAPGWLTTAQENWAAPPPEPSCPAVIPIWRNPWMVVGRDTFAGDLATRLGLHLVHADRPDRYPRVTDAELTSGVELAVLPDEPYVFTAHDGPDAFPGIPVALVEGRALTWYGPSLATARADLTRQLAAATTRRA</sequence>